<dbReference type="AlphaFoldDB" id="A0A9X3F1K2"/>
<dbReference type="PANTHER" id="PTHR22789:SF0">
    <property type="entry name" value="3-OXO-TETRONATE 4-PHOSPHATE DECARBOXYLASE-RELATED"/>
    <property type="match status" value="1"/>
</dbReference>
<keyword evidence="1" id="KW-0479">Metal-binding</keyword>
<accession>A0A9X3F1K2</accession>
<sequence length="229" mass="25198">MTSYSGIMVSDYSNEREALVKAGLKLVEQGLVSRTWGNISVKVNNSEMLITPSGKFYEDLTPADMVLINFKTNTYNKTGIKPSSEFKMHSGIYNARKEFNAIIHSHQMNASTCAAARREVPAVLDDLAQIVGPSVRCADYALPSTKKIVRATVKAMRGRNAALMANHGAVCAGRNLDEAFVVCQVLEKGCKAFIEAEFLGGAKHIGKFEAWAMHQIYLKKYSKLADKNN</sequence>
<dbReference type="GO" id="GO:0005829">
    <property type="term" value="C:cytosol"/>
    <property type="evidence" value="ECO:0007669"/>
    <property type="project" value="TreeGrafter"/>
</dbReference>
<name>A0A9X3F1K2_9BACT</name>
<dbReference type="Pfam" id="PF00596">
    <property type="entry name" value="Aldolase_II"/>
    <property type="match status" value="1"/>
</dbReference>
<dbReference type="RefSeq" id="WP_343331208.1">
    <property type="nucleotide sequence ID" value="NZ_JAPOHD010000002.1"/>
</dbReference>
<dbReference type="InterPro" id="IPR050197">
    <property type="entry name" value="Aldolase_class_II_sugar_metab"/>
</dbReference>
<evidence type="ECO:0000259" key="3">
    <source>
        <dbReference type="SMART" id="SM01007"/>
    </source>
</evidence>
<gene>
    <name evidence="4" type="ORF">OU798_00855</name>
</gene>
<comment type="caution">
    <text evidence="4">The sequence shown here is derived from an EMBL/GenBank/DDBJ whole genome shotgun (WGS) entry which is preliminary data.</text>
</comment>
<dbReference type="GO" id="GO:0046872">
    <property type="term" value="F:metal ion binding"/>
    <property type="evidence" value="ECO:0007669"/>
    <property type="project" value="UniProtKB-KW"/>
</dbReference>
<protein>
    <submittedName>
        <fullName evidence="4">Class II aldolase/adducin family protein</fullName>
    </submittedName>
</protein>
<reference evidence="4" key="1">
    <citation type="submission" date="2022-11" db="EMBL/GenBank/DDBJ databases">
        <title>Marilongibacter aestuarii gen. nov., sp. nov., isolated from tidal flat sediment.</title>
        <authorList>
            <person name="Jiayan W."/>
        </authorList>
    </citation>
    <scope>NUCLEOTIDE SEQUENCE</scope>
    <source>
        <strain evidence="4">Z1-6</strain>
    </source>
</reference>
<dbReference type="SMART" id="SM01007">
    <property type="entry name" value="Aldolase_II"/>
    <property type="match status" value="1"/>
</dbReference>
<dbReference type="GO" id="GO:0016832">
    <property type="term" value="F:aldehyde-lyase activity"/>
    <property type="evidence" value="ECO:0007669"/>
    <property type="project" value="TreeGrafter"/>
</dbReference>
<evidence type="ECO:0000313" key="4">
    <source>
        <dbReference type="EMBL" id="MCY1718869.1"/>
    </source>
</evidence>
<dbReference type="EMBL" id="JAPOHD010000002">
    <property type="protein sequence ID" value="MCY1718869.1"/>
    <property type="molecule type" value="Genomic_DNA"/>
</dbReference>
<dbReference type="SUPFAM" id="SSF53639">
    <property type="entry name" value="AraD/HMP-PK domain-like"/>
    <property type="match status" value="1"/>
</dbReference>
<evidence type="ECO:0000313" key="5">
    <source>
        <dbReference type="Proteomes" id="UP001145087"/>
    </source>
</evidence>
<evidence type="ECO:0000256" key="2">
    <source>
        <dbReference type="ARBA" id="ARBA00023239"/>
    </source>
</evidence>
<keyword evidence="2" id="KW-0456">Lyase</keyword>
<dbReference type="InterPro" id="IPR036409">
    <property type="entry name" value="Aldolase_II/adducin_N_sf"/>
</dbReference>
<organism evidence="4 5">
    <name type="scientific">Draconibacterium aestuarii</name>
    <dbReference type="NCBI Taxonomy" id="2998507"/>
    <lineage>
        <taxon>Bacteria</taxon>
        <taxon>Pseudomonadati</taxon>
        <taxon>Bacteroidota</taxon>
        <taxon>Bacteroidia</taxon>
        <taxon>Marinilabiliales</taxon>
        <taxon>Prolixibacteraceae</taxon>
        <taxon>Draconibacterium</taxon>
    </lineage>
</organism>
<dbReference type="PANTHER" id="PTHR22789">
    <property type="entry name" value="FUCULOSE PHOSPHATE ALDOLASE"/>
    <property type="match status" value="1"/>
</dbReference>
<dbReference type="GO" id="GO:0019323">
    <property type="term" value="P:pentose catabolic process"/>
    <property type="evidence" value="ECO:0007669"/>
    <property type="project" value="TreeGrafter"/>
</dbReference>
<feature type="domain" description="Class II aldolase/adducin N-terminal" evidence="3">
    <location>
        <begin position="17"/>
        <end position="194"/>
    </location>
</feature>
<keyword evidence="5" id="KW-1185">Reference proteome</keyword>
<evidence type="ECO:0000256" key="1">
    <source>
        <dbReference type="ARBA" id="ARBA00022723"/>
    </source>
</evidence>
<dbReference type="InterPro" id="IPR001303">
    <property type="entry name" value="Aldolase_II/adducin_N"/>
</dbReference>
<dbReference type="Proteomes" id="UP001145087">
    <property type="component" value="Unassembled WGS sequence"/>
</dbReference>
<dbReference type="Gene3D" id="3.40.225.10">
    <property type="entry name" value="Class II aldolase/adducin N-terminal domain"/>
    <property type="match status" value="1"/>
</dbReference>
<proteinExistence type="predicted"/>